<gene>
    <name evidence="2" type="ORF">AT9943_LOCUS6200</name>
</gene>
<dbReference type="EMBL" id="LR881467">
    <property type="protein sequence ID" value="CAD5317950.1"/>
    <property type="molecule type" value="Genomic_DNA"/>
</dbReference>
<organism evidence="2 3">
    <name type="scientific">Arabidopsis thaliana</name>
    <name type="common">Mouse-ear cress</name>
    <dbReference type="NCBI Taxonomy" id="3702"/>
    <lineage>
        <taxon>Eukaryota</taxon>
        <taxon>Viridiplantae</taxon>
        <taxon>Streptophyta</taxon>
        <taxon>Embryophyta</taxon>
        <taxon>Tracheophyta</taxon>
        <taxon>Spermatophyta</taxon>
        <taxon>Magnoliopsida</taxon>
        <taxon>eudicotyledons</taxon>
        <taxon>Gunneridae</taxon>
        <taxon>Pentapetalae</taxon>
        <taxon>rosids</taxon>
        <taxon>malvids</taxon>
        <taxon>Brassicales</taxon>
        <taxon>Brassicaceae</taxon>
        <taxon>Camelineae</taxon>
        <taxon>Arabidopsis</taxon>
    </lineage>
</organism>
<reference evidence="2 3" key="1">
    <citation type="submission" date="2020-09" db="EMBL/GenBank/DDBJ databases">
        <authorList>
            <person name="Ashkenazy H."/>
        </authorList>
    </citation>
    <scope>NUCLEOTIDE SEQUENCE [LARGE SCALE GENOMIC DNA]</scope>
    <source>
        <strain evidence="3">cv. Cdm-0</strain>
    </source>
</reference>
<feature type="signal peptide" evidence="1">
    <location>
        <begin position="1"/>
        <end position="16"/>
    </location>
</feature>
<dbReference type="Proteomes" id="UP000516314">
    <property type="component" value="Chromosome 2"/>
</dbReference>
<sequence length="369" mass="40822">MELCLIFGLRPAFVSAVSTLIGDDLCTAYLFASIGQPPHPSPVLALRSETRVFPNGPSFNFGPISPKKPKPITWSKTSKPNISSSLSLIEEGKRRDLTNPFYYLCISVPLTDLYAQTPPTLIEDLFLKFIGLDFNYLEIPHNLEESSHQLEPSVAPCLKEASTAHGDHSFGYLKFPTGKACHPWSFALYSDYGQRLFPPFLLSSEMIYAPHISSPASDNRRTPLPSWLSEVKLGFSPMDLVSILGLSLQKSPSPLPGPKLLSLISPASLRVLWFASKILKNVDLFISNRFCRSMNCSIGLCLVNVDTSSRSSSSVLKYLNLTTVSLIQILGTALGNSSHSAKKHSIDSFFNVKMSIDYDYFNVLRFCRG</sequence>
<evidence type="ECO:0000313" key="3">
    <source>
        <dbReference type="Proteomes" id="UP000516314"/>
    </source>
</evidence>
<proteinExistence type="predicted"/>
<accession>A0A7G2E7T0</accession>
<evidence type="ECO:0000313" key="2">
    <source>
        <dbReference type="EMBL" id="CAD5317950.1"/>
    </source>
</evidence>
<name>A0A7G2E7T0_ARATH</name>
<protein>
    <submittedName>
        <fullName evidence="2">(thale cress) hypothetical protein</fullName>
    </submittedName>
</protein>
<feature type="chain" id="PRO_5028856387" evidence="1">
    <location>
        <begin position="17"/>
        <end position="369"/>
    </location>
</feature>
<dbReference type="AlphaFoldDB" id="A0A7G2E7T0"/>
<keyword evidence="1" id="KW-0732">Signal</keyword>
<evidence type="ECO:0000256" key="1">
    <source>
        <dbReference type="SAM" id="SignalP"/>
    </source>
</evidence>